<dbReference type="InterPro" id="IPR031446">
    <property type="entry name" value="PCM1_C"/>
</dbReference>
<dbReference type="PANTHER" id="PTHR14164:SF12">
    <property type="entry name" value="PERICENTRIOLAR MATERIAL 1 PROTEIN"/>
    <property type="match status" value="1"/>
</dbReference>
<feature type="compositionally biased region" description="Basic and acidic residues" evidence="1">
    <location>
        <begin position="294"/>
        <end position="306"/>
    </location>
</feature>
<reference evidence="4" key="1">
    <citation type="submission" date="2022-11" db="UniProtKB">
        <authorList>
            <consortium name="WormBaseParasite"/>
        </authorList>
    </citation>
    <scope>IDENTIFICATION</scope>
</reference>
<feature type="region of interest" description="Disordered" evidence="1">
    <location>
        <begin position="203"/>
        <end position="306"/>
    </location>
</feature>
<dbReference type="GO" id="GO:0034451">
    <property type="term" value="C:centriolar satellite"/>
    <property type="evidence" value="ECO:0007669"/>
    <property type="project" value="TreeGrafter"/>
</dbReference>
<name>A0A914CFC7_9BILA</name>
<dbReference type="GO" id="GO:0034454">
    <property type="term" value="P:microtubule anchoring at centrosome"/>
    <property type="evidence" value="ECO:0007669"/>
    <property type="project" value="InterPro"/>
</dbReference>
<sequence>MSENKVSKEVVNEELMSQERHVIDRLTTIRVGKSKILATLDMLKKKKDDGETVDSQLMSRLVESYDNLKAQEDDYLGVMKQIIEARTTKTEIEAMKLQNENNAALEDGDSSDVDWEDVKKELEELKKIANDAEAASAINDQLVNRLQLHRQKKNVLNALREKKSGEQVKEANDALQQVEMAKLQLASEQDTVDRKQRQLERLRREAVKRGILPDPNPKPRAEPVEPKPNPIKEKLQAKVTQERLNDSEKPVPDELVPADRVPPVPLEDIALPKPKGPEEETSSSKKNQRKKSKKELLEEARQNREDVSAKIRERLAALEERKERMREIHLKLARAEEQKMEDTYAAALKRLQNLTAMRQHLEEIKESGQSLTPDQEQELEKLGVVVSQETENEPEKIDGAEQLREETENLQQSSDNQPSLRAKMVQLLDANLVSKEVDDDLINEVHRSFYSKINVAPSTSQCMKYENFEARLENIKELLKSQSDQLKWIHERLSTPAIASKTSTESVKSTLKNSIFNAPPELLQDVARVFTELASRKAESEPDIEGILTRLISTSDFSKESSISKENDSKEHSLSPEFYGADSKKAEAAKRQLSSGRAKLEKQRTLERVRCFTTATEESKVAAEKIPESNGMEKEICMIVEVVLPWMKGHETEVVQEELIKELRDLVLDQSTKVCFPAGHVSDLFKSQLTTILDDTLAQYIGSKLEDEREQLIFDLSEILYNELAFFKLMHNIEAE</sequence>
<dbReference type="AlphaFoldDB" id="A0A914CFC7"/>
<evidence type="ECO:0000313" key="4">
    <source>
        <dbReference type="WBParaSite" id="ACRNAN_scaffold1029.g24323.t1"/>
    </source>
</evidence>
<dbReference type="InterPro" id="IPR024138">
    <property type="entry name" value="Pericentriolar_Pcm1"/>
</dbReference>
<feature type="domain" description="Pericentriolar material 1 protein C-terminal" evidence="2">
    <location>
        <begin position="586"/>
        <end position="734"/>
    </location>
</feature>
<protein>
    <submittedName>
        <fullName evidence="4">Pericentriolar material 1 protein C-terminal domain-containing protein</fullName>
    </submittedName>
</protein>
<accession>A0A914CFC7</accession>
<proteinExistence type="predicted"/>
<dbReference type="PANTHER" id="PTHR14164">
    <property type="entry name" value="PERICENTRIOLAR MATERIAL 1-RELATED"/>
    <property type="match status" value="1"/>
</dbReference>
<feature type="compositionally biased region" description="Basic and acidic residues" evidence="1">
    <location>
        <begin position="217"/>
        <end position="252"/>
    </location>
</feature>
<feature type="compositionally biased region" description="Basic and acidic residues" evidence="1">
    <location>
        <begin position="559"/>
        <end position="574"/>
    </location>
</feature>
<organism evidence="3 4">
    <name type="scientific">Acrobeloides nanus</name>
    <dbReference type="NCBI Taxonomy" id="290746"/>
    <lineage>
        <taxon>Eukaryota</taxon>
        <taxon>Metazoa</taxon>
        <taxon>Ecdysozoa</taxon>
        <taxon>Nematoda</taxon>
        <taxon>Chromadorea</taxon>
        <taxon>Rhabditida</taxon>
        <taxon>Tylenchina</taxon>
        <taxon>Cephalobomorpha</taxon>
        <taxon>Cephaloboidea</taxon>
        <taxon>Cephalobidae</taxon>
        <taxon>Acrobeloides</taxon>
    </lineage>
</organism>
<dbReference type="WBParaSite" id="ACRNAN_scaffold1029.g24323.t1">
    <property type="protein sequence ID" value="ACRNAN_scaffold1029.g24323.t1"/>
    <property type="gene ID" value="ACRNAN_scaffold1029.g24323"/>
</dbReference>
<dbReference type="GO" id="GO:0071539">
    <property type="term" value="P:protein localization to centrosome"/>
    <property type="evidence" value="ECO:0007669"/>
    <property type="project" value="InterPro"/>
</dbReference>
<dbReference type="Pfam" id="PF15717">
    <property type="entry name" value="PCM1_C"/>
    <property type="match status" value="1"/>
</dbReference>
<feature type="region of interest" description="Disordered" evidence="1">
    <location>
        <begin position="559"/>
        <end position="578"/>
    </location>
</feature>
<dbReference type="Proteomes" id="UP000887540">
    <property type="component" value="Unplaced"/>
</dbReference>
<keyword evidence="3" id="KW-1185">Reference proteome</keyword>
<evidence type="ECO:0000313" key="3">
    <source>
        <dbReference type="Proteomes" id="UP000887540"/>
    </source>
</evidence>
<evidence type="ECO:0000259" key="2">
    <source>
        <dbReference type="Pfam" id="PF15717"/>
    </source>
</evidence>
<feature type="region of interest" description="Disordered" evidence="1">
    <location>
        <begin position="388"/>
        <end position="417"/>
    </location>
</feature>
<dbReference type="GO" id="GO:1905515">
    <property type="term" value="P:non-motile cilium assembly"/>
    <property type="evidence" value="ECO:0007669"/>
    <property type="project" value="TreeGrafter"/>
</dbReference>
<evidence type="ECO:0000256" key="1">
    <source>
        <dbReference type="SAM" id="MobiDB-lite"/>
    </source>
</evidence>
<feature type="compositionally biased region" description="Basic and acidic residues" evidence="1">
    <location>
        <begin position="393"/>
        <end position="407"/>
    </location>
</feature>
<dbReference type="GO" id="GO:0036064">
    <property type="term" value="C:ciliary basal body"/>
    <property type="evidence" value="ECO:0007669"/>
    <property type="project" value="TreeGrafter"/>
</dbReference>